<reference evidence="1" key="1">
    <citation type="submission" date="2021-02" db="EMBL/GenBank/DDBJ databases">
        <authorList>
            <consortium name="DOE Joint Genome Institute"/>
            <person name="Ahrendt S."/>
            <person name="Looney B.P."/>
            <person name="Miyauchi S."/>
            <person name="Morin E."/>
            <person name="Drula E."/>
            <person name="Courty P.E."/>
            <person name="Chicoki N."/>
            <person name="Fauchery L."/>
            <person name="Kohler A."/>
            <person name="Kuo A."/>
            <person name="Labutti K."/>
            <person name="Pangilinan J."/>
            <person name="Lipzen A."/>
            <person name="Riley R."/>
            <person name="Andreopoulos W."/>
            <person name="He G."/>
            <person name="Johnson J."/>
            <person name="Barry K.W."/>
            <person name="Grigoriev I.V."/>
            <person name="Nagy L."/>
            <person name="Hibbett D."/>
            <person name="Henrissat B."/>
            <person name="Matheny P.B."/>
            <person name="Labbe J."/>
            <person name="Martin F."/>
        </authorList>
    </citation>
    <scope>NUCLEOTIDE SEQUENCE</scope>
    <source>
        <strain evidence="1">FP105234-sp</strain>
    </source>
</reference>
<keyword evidence="1" id="KW-0808">Transferase</keyword>
<organism evidence="1 2">
    <name type="scientific">Auriscalpium vulgare</name>
    <dbReference type="NCBI Taxonomy" id="40419"/>
    <lineage>
        <taxon>Eukaryota</taxon>
        <taxon>Fungi</taxon>
        <taxon>Dikarya</taxon>
        <taxon>Basidiomycota</taxon>
        <taxon>Agaricomycotina</taxon>
        <taxon>Agaricomycetes</taxon>
        <taxon>Russulales</taxon>
        <taxon>Auriscalpiaceae</taxon>
        <taxon>Auriscalpium</taxon>
    </lineage>
</organism>
<accession>A0ACB8RS54</accession>
<comment type="caution">
    <text evidence="1">The sequence shown here is derived from an EMBL/GenBank/DDBJ whole genome shotgun (WGS) entry which is preliminary data.</text>
</comment>
<protein>
    <submittedName>
        <fullName evidence="1">S-adenosyl-L-methionine-dependent methyltransferase</fullName>
    </submittedName>
</protein>
<keyword evidence="2" id="KW-1185">Reference proteome</keyword>
<reference evidence="1" key="2">
    <citation type="journal article" date="2022" name="New Phytol.">
        <title>Evolutionary transition to the ectomycorrhizal habit in the genomes of a hyperdiverse lineage of mushroom-forming fungi.</title>
        <authorList>
            <person name="Looney B."/>
            <person name="Miyauchi S."/>
            <person name="Morin E."/>
            <person name="Drula E."/>
            <person name="Courty P.E."/>
            <person name="Kohler A."/>
            <person name="Kuo A."/>
            <person name="LaButti K."/>
            <person name="Pangilinan J."/>
            <person name="Lipzen A."/>
            <person name="Riley R."/>
            <person name="Andreopoulos W."/>
            <person name="He G."/>
            <person name="Johnson J."/>
            <person name="Nolan M."/>
            <person name="Tritt A."/>
            <person name="Barry K.W."/>
            <person name="Grigoriev I.V."/>
            <person name="Nagy L.G."/>
            <person name="Hibbett D."/>
            <person name="Henrissat B."/>
            <person name="Matheny P.B."/>
            <person name="Labbe J."/>
            <person name="Martin F.M."/>
        </authorList>
    </citation>
    <scope>NUCLEOTIDE SEQUENCE</scope>
    <source>
        <strain evidence="1">FP105234-sp</strain>
    </source>
</reference>
<dbReference type="EMBL" id="MU275914">
    <property type="protein sequence ID" value="KAI0046938.1"/>
    <property type="molecule type" value="Genomic_DNA"/>
</dbReference>
<sequence length="245" mass="26955">MSSHAHDDTGQHDGGGNGHLHAHAHAQSFPDANAQYFDAHAHEMDERPAHQELAQRVSAALLDAYQFKEEETVVMDFACGTGLVSRALAPHAKTIIGVDISQGSVDEFNRRVENQGILPEEMRAVRAELKGEDSELDGLRFDLIVCSMAYHHFASYVDMTRILAFFLKAGGHLFVVDIMKNEDGMAVIPQKFGHIVPHLHGLSESDMRGAFEGAGLQDFSYGLLTKMKRNGKDESLFLTKGVKAL</sequence>
<keyword evidence="1" id="KW-0489">Methyltransferase</keyword>
<name>A0ACB8RS54_9AGAM</name>
<proteinExistence type="predicted"/>
<dbReference type="Proteomes" id="UP000814033">
    <property type="component" value="Unassembled WGS sequence"/>
</dbReference>
<gene>
    <name evidence="1" type="ORF">FA95DRAFT_1559610</name>
</gene>
<evidence type="ECO:0000313" key="1">
    <source>
        <dbReference type="EMBL" id="KAI0046938.1"/>
    </source>
</evidence>
<evidence type="ECO:0000313" key="2">
    <source>
        <dbReference type="Proteomes" id="UP000814033"/>
    </source>
</evidence>